<dbReference type="EMBL" id="QCXQ01000006">
    <property type="protein sequence ID" value="PWF99501.1"/>
    <property type="molecule type" value="Genomic_DNA"/>
</dbReference>
<feature type="domain" description="SpoVT-AbrB" evidence="2">
    <location>
        <begin position="4"/>
        <end position="50"/>
    </location>
</feature>
<dbReference type="RefSeq" id="WP_109250959.1">
    <property type="nucleotide sequence ID" value="NZ_QCXQ01000006.1"/>
</dbReference>
<dbReference type="OrthoDB" id="9795766at2"/>
<organism evidence="3 4">
    <name type="scientific">Levilactobacillus bambusae</name>
    <dbReference type="NCBI Taxonomy" id="2024736"/>
    <lineage>
        <taxon>Bacteria</taxon>
        <taxon>Bacillati</taxon>
        <taxon>Bacillota</taxon>
        <taxon>Bacilli</taxon>
        <taxon>Lactobacillales</taxon>
        <taxon>Lactobacillaceae</taxon>
        <taxon>Levilactobacillus</taxon>
    </lineage>
</organism>
<evidence type="ECO:0000259" key="2">
    <source>
        <dbReference type="PROSITE" id="PS51740"/>
    </source>
</evidence>
<comment type="caution">
    <text evidence="3">The sequence shown here is derived from an EMBL/GenBank/DDBJ whole genome shotgun (WGS) entry which is preliminary data.</text>
</comment>
<proteinExistence type="predicted"/>
<keyword evidence="1" id="KW-0238">DNA-binding</keyword>
<dbReference type="InterPro" id="IPR037914">
    <property type="entry name" value="SpoVT-AbrB_sf"/>
</dbReference>
<dbReference type="PROSITE" id="PS51740">
    <property type="entry name" value="SPOVT_ABRB"/>
    <property type="match status" value="1"/>
</dbReference>
<evidence type="ECO:0000256" key="1">
    <source>
        <dbReference type="PROSITE-ProRule" id="PRU01076"/>
    </source>
</evidence>
<evidence type="ECO:0000313" key="4">
    <source>
        <dbReference type="Proteomes" id="UP000245080"/>
    </source>
</evidence>
<reference evidence="3 4" key="1">
    <citation type="journal article" date="2018" name="Int. J. Syst. Evol. Microbiol.">
        <title>Lactobacillus bambusae sp. nov., isolated from a traditional fermented Ma-bamboo shoots of Taiwan.</title>
        <authorList>
            <person name="Wang L.-T."/>
        </authorList>
    </citation>
    <scope>NUCLEOTIDE SEQUENCE [LARGE SCALE GENOMIC DNA]</scope>
    <source>
        <strain evidence="3 4">BS-W1</strain>
    </source>
</reference>
<dbReference type="SMART" id="SM00966">
    <property type="entry name" value="SpoVT_AbrB"/>
    <property type="match status" value="1"/>
</dbReference>
<sequence length="89" mass="10234">MTITTISKWGNSKGIHLPKKQLEQIGIFEERQQVTISVEGNRIVIEKYEEQSPLAKRFSGFDLDQYFAQFDANESLEFDAGQPQGREQI</sequence>
<dbReference type="InterPro" id="IPR007159">
    <property type="entry name" value="SpoVT-AbrB_dom"/>
</dbReference>
<accession>A0A2V1MXB8</accession>
<dbReference type="SUPFAM" id="SSF89447">
    <property type="entry name" value="AbrB/MazE/MraZ-like"/>
    <property type="match status" value="1"/>
</dbReference>
<dbReference type="GO" id="GO:0003677">
    <property type="term" value="F:DNA binding"/>
    <property type="evidence" value="ECO:0007669"/>
    <property type="project" value="UniProtKB-UniRule"/>
</dbReference>
<protein>
    <submittedName>
        <fullName evidence="3">AbrB family transcriptional regulator</fullName>
    </submittedName>
</protein>
<dbReference type="Proteomes" id="UP000245080">
    <property type="component" value="Unassembled WGS sequence"/>
</dbReference>
<evidence type="ECO:0000313" key="3">
    <source>
        <dbReference type="EMBL" id="PWF99501.1"/>
    </source>
</evidence>
<keyword evidence="4" id="KW-1185">Reference proteome</keyword>
<name>A0A2V1MXB8_9LACO</name>
<dbReference type="AlphaFoldDB" id="A0A2V1MXB8"/>
<gene>
    <name evidence="3" type="ORF">DCM90_08625</name>
</gene>
<dbReference type="Gene3D" id="2.10.260.10">
    <property type="match status" value="1"/>
</dbReference>